<keyword evidence="5" id="KW-1185">Reference proteome</keyword>
<dbReference type="InterPro" id="IPR048295">
    <property type="entry name" value="DUF4785_C"/>
</dbReference>
<dbReference type="InterPro" id="IPR031979">
    <property type="entry name" value="DUF4785_N"/>
</dbReference>
<evidence type="ECO:0000313" key="5">
    <source>
        <dbReference type="Proteomes" id="UP000254794"/>
    </source>
</evidence>
<dbReference type="Pfam" id="PF16024">
    <property type="entry name" value="DUF4785_1st"/>
    <property type="match status" value="1"/>
</dbReference>
<accession>A0A378JI28</accession>
<gene>
    <name evidence="4" type="ORF">NCTC13316_00933</name>
</gene>
<organism evidence="4 5">
    <name type="scientific">Legionella busanensis</name>
    <dbReference type="NCBI Taxonomy" id="190655"/>
    <lineage>
        <taxon>Bacteria</taxon>
        <taxon>Pseudomonadati</taxon>
        <taxon>Pseudomonadota</taxon>
        <taxon>Gammaproteobacteria</taxon>
        <taxon>Legionellales</taxon>
        <taxon>Legionellaceae</taxon>
        <taxon>Legionella</taxon>
    </lineage>
</organism>
<dbReference type="Pfam" id="PF20942">
    <property type="entry name" value="DUF4785_2nd"/>
    <property type="match status" value="1"/>
</dbReference>
<name>A0A378JI28_9GAMM</name>
<dbReference type="Proteomes" id="UP000254794">
    <property type="component" value="Unassembled WGS sequence"/>
</dbReference>
<dbReference type="AlphaFoldDB" id="A0A378JI28"/>
<feature type="domain" description="DUF4785" evidence="2">
    <location>
        <begin position="176"/>
        <end position="279"/>
    </location>
</feature>
<reference evidence="4 5" key="1">
    <citation type="submission" date="2018-06" db="EMBL/GenBank/DDBJ databases">
        <authorList>
            <consortium name="Pathogen Informatics"/>
            <person name="Doyle S."/>
        </authorList>
    </citation>
    <scope>NUCLEOTIDE SEQUENCE [LARGE SCALE GENOMIC DNA]</scope>
    <source>
        <strain evidence="4 5">NCTC13316</strain>
    </source>
</reference>
<dbReference type="Pfam" id="PF20943">
    <property type="entry name" value="DUF4785_3rd"/>
    <property type="match status" value="1"/>
</dbReference>
<evidence type="ECO:0000259" key="3">
    <source>
        <dbReference type="Pfam" id="PF20943"/>
    </source>
</evidence>
<feature type="domain" description="DUF4785" evidence="3">
    <location>
        <begin position="289"/>
        <end position="385"/>
    </location>
</feature>
<protein>
    <submittedName>
        <fullName evidence="4">Uncharacterized protein</fullName>
    </submittedName>
</protein>
<dbReference type="InterPro" id="IPR048296">
    <property type="entry name" value="DUF4785_central"/>
</dbReference>
<dbReference type="OrthoDB" id="5646881at2"/>
<proteinExistence type="predicted"/>
<dbReference type="Gene3D" id="2.60.40.1930">
    <property type="match status" value="1"/>
</dbReference>
<evidence type="ECO:0000259" key="1">
    <source>
        <dbReference type="Pfam" id="PF16024"/>
    </source>
</evidence>
<feature type="domain" description="DUF4785" evidence="1">
    <location>
        <begin position="34"/>
        <end position="173"/>
    </location>
</feature>
<dbReference type="EMBL" id="UGOD01000001">
    <property type="protein sequence ID" value="STX50845.1"/>
    <property type="molecule type" value="Genomic_DNA"/>
</dbReference>
<evidence type="ECO:0000259" key="2">
    <source>
        <dbReference type="Pfam" id="PF20942"/>
    </source>
</evidence>
<dbReference type="RefSeq" id="WP_115330523.1">
    <property type="nucleotide sequence ID" value="NZ_CAAAHP010000007.1"/>
</dbReference>
<dbReference type="Gene3D" id="2.60.120.1370">
    <property type="match status" value="1"/>
</dbReference>
<evidence type="ECO:0000313" key="4">
    <source>
        <dbReference type="EMBL" id="STX50845.1"/>
    </source>
</evidence>
<sequence>MDKLFSFFLTAGYLSQVWAITLPNQQLKEYECAHCDSLSHVPLSTSWPIHDKLFKPNLTKQKSSKYHLEVTASELQQGVPIYTLAPQAIIRIVPNNKKIVLHDSVLYLAKGPNIKLSFLEASTLSENKSLDSSLSNLDKVIELKPELGSGQFILSLTDFTILATERFQIRIFDKASTSYLHVETNQPYYQYGDELITTVFLTKDKQRTLVNSIKASLLSPDGEHLPITLEEIEPTLYRGKIKLNNEKNFPGQNWYVETDVNAKVGDQTINRHAHTAFSYAIPSAQVTQITRLPSSLRFVATINVATGSRYMLQAVLFKGDLQGRKNAIEIAQTAHWIAPGYSTLIISFKHKIDKKEHSPYYLGSIQLIDYGQLKPVYEHNSPIDISHLG</sequence>